<dbReference type="EMBL" id="CAJVPL010012586">
    <property type="protein sequence ID" value="CAG8686837.1"/>
    <property type="molecule type" value="Genomic_DNA"/>
</dbReference>
<evidence type="ECO:0000313" key="1">
    <source>
        <dbReference type="EMBL" id="CAG8686837.1"/>
    </source>
</evidence>
<gene>
    <name evidence="1" type="ORF">AGERDE_LOCUS12939</name>
</gene>
<feature type="non-terminal residue" evidence="1">
    <location>
        <position position="1"/>
    </location>
</feature>
<dbReference type="OrthoDB" id="2414858at2759"/>
<evidence type="ECO:0000313" key="2">
    <source>
        <dbReference type="Proteomes" id="UP000789831"/>
    </source>
</evidence>
<proteinExistence type="predicted"/>
<sequence length="108" mass="12111">MSDFEFTYMNFEECSAFEENSDDDIFIVDQVALASAQAILNDVDENDNIDWSEIEPEDSGSSIVDIIQGEVKCCDGTANLRRLEQMIGTWEIDADAVKDVKNNLHQLG</sequence>
<dbReference type="AlphaFoldDB" id="A0A9N9EMP0"/>
<reference evidence="1" key="1">
    <citation type="submission" date="2021-06" db="EMBL/GenBank/DDBJ databases">
        <authorList>
            <person name="Kallberg Y."/>
            <person name="Tangrot J."/>
            <person name="Rosling A."/>
        </authorList>
    </citation>
    <scope>NUCLEOTIDE SEQUENCE</scope>
    <source>
        <strain evidence="1">MT106</strain>
    </source>
</reference>
<name>A0A9N9EMP0_9GLOM</name>
<comment type="caution">
    <text evidence="1">The sequence shown here is derived from an EMBL/GenBank/DDBJ whole genome shotgun (WGS) entry which is preliminary data.</text>
</comment>
<dbReference type="Proteomes" id="UP000789831">
    <property type="component" value="Unassembled WGS sequence"/>
</dbReference>
<keyword evidence="2" id="KW-1185">Reference proteome</keyword>
<organism evidence="1 2">
    <name type="scientific">Ambispora gerdemannii</name>
    <dbReference type="NCBI Taxonomy" id="144530"/>
    <lineage>
        <taxon>Eukaryota</taxon>
        <taxon>Fungi</taxon>
        <taxon>Fungi incertae sedis</taxon>
        <taxon>Mucoromycota</taxon>
        <taxon>Glomeromycotina</taxon>
        <taxon>Glomeromycetes</taxon>
        <taxon>Archaeosporales</taxon>
        <taxon>Ambisporaceae</taxon>
        <taxon>Ambispora</taxon>
    </lineage>
</organism>
<protein>
    <submittedName>
        <fullName evidence="1">7140_t:CDS:1</fullName>
    </submittedName>
</protein>
<accession>A0A9N9EMP0</accession>